<evidence type="ECO:0000313" key="3">
    <source>
        <dbReference type="Proteomes" id="UP000190312"/>
    </source>
</evidence>
<dbReference type="AlphaFoldDB" id="A0A1S9D481"/>
<accession>A0A1S9D481</accession>
<gene>
    <name evidence="2" type="ORF">OAory_01095340</name>
</gene>
<feature type="compositionally biased region" description="Polar residues" evidence="1">
    <location>
        <begin position="212"/>
        <end position="227"/>
    </location>
</feature>
<reference evidence="2 3" key="1">
    <citation type="submission" date="2016-10" db="EMBL/GenBank/DDBJ databases">
        <title>Genome sequencing of Aspergillus oryzae BCC7051.</title>
        <authorList>
            <person name="Thammarongtham C."/>
            <person name="Vorapreeda T."/>
            <person name="Nookaew I."/>
            <person name="Srisuk T."/>
            <person name="Land M."/>
            <person name="Jeennor S."/>
            <person name="Laoteng K."/>
        </authorList>
    </citation>
    <scope>NUCLEOTIDE SEQUENCE [LARGE SCALE GENOMIC DNA]</scope>
    <source>
        <strain evidence="2 3">BCC7051</strain>
    </source>
</reference>
<name>A0A1S9D481_ASPOZ</name>
<evidence type="ECO:0000313" key="2">
    <source>
        <dbReference type="EMBL" id="OOO03893.1"/>
    </source>
</evidence>
<feature type="region of interest" description="Disordered" evidence="1">
    <location>
        <begin position="1"/>
        <end position="32"/>
    </location>
</feature>
<organism evidence="2 3">
    <name type="scientific">Aspergillus oryzae</name>
    <name type="common">Yellow koji mold</name>
    <dbReference type="NCBI Taxonomy" id="5062"/>
    <lineage>
        <taxon>Eukaryota</taxon>
        <taxon>Fungi</taxon>
        <taxon>Dikarya</taxon>
        <taxon>Ascomycota</taxon>
        <taxon>Pezizomycotina</taxon>
        <taxon>Eurotiomycetes</taxon>
        <taxon>Eurotiomycetidae</taxon>
        <taxon>Eurotiales</taxon>
        <taxon>Aspergillaceae</taxon>
        <taxon>Aspergillus</taxon>
        <taxon>Aspergillus subgen. Circumdati</taxon>
    </lineage>
</organism>
<feature type="region of interest" description="Disordered" evidence="1">
    <location>
        <begin position="202"/>
        <end position="227"/>
    </location>
</feature>
<protein>
    <submittedName>
        <fullName evidence="2">Uncharacterized protein</fullName>
    </submittedName>
</protein>
<dbReference type="Proteomes" id="UP000190312">
    <property type="component" value="Unassembled WGS sequence"/>
</dbReference>
<proteinExistence type="predicted"/>
<dbReference type="EMBL" id="MKZY01000012">
    <property type="protein sequence ID" value="OOO03893.1"/>
    <property type="molecule type" value="Genomic_DNA"/>
</dbReference>
<evidence type="ECO:0000256" key="1">
    <source>
        <dbReference type="SAM" id="MobiDB-lite"/>
    </source>
</evidence>
<comment type="caution">
    <text evidence="2">The sequence shown here is derived from an EMBL/GenBank/DDBJ whole genome shotgun (WGS) entry which is preliminary data.</text>
</comment>
<sequence length="319" mass="36137">MRFRSAPTHVEQPGGRNHRSHQGARIDPRSVLQQPSHAGPWVEFTHILYDCELGTYEWMGKVLVALPTPQNSADESCEVFIDSSQKVLEEGHKQQTCTKHESMSRINTSASQIALSFWMCKLRVRMHATCFTEVLYTIRRGALDIQSRFRVAPHDVPQEWQWTIITLPSVPYVRGPWRSKHALLQIQTRSYEELCQFVPPPYPPSGSRRSSAKNTQPSNHAVQQESQALHRITGVEARLTSLESSAATKEDTKLYQETITTLTMENKQLKLEIKEMLSSLLQELGKLHAVVDGDNRTNSLPSADSMSFPDIFDLSNLDA</sequence>